<evidence type="ECO:0000256" key="1">
    <source>
        <dbReference type="SAM" id="MobiDB-lite"/>
    </source>
</evidence>
<comment type="caution">
    <text evidence="2">The sequence shown here is derived from an EMBL/GenBank/DDBJ whole genome shotgun (WGS) entry which is preliminary data.</text>
</comment>
<organism evidence="2 3">
    <name type="scientific">Streptomyces canus</name>
    <dbReference type="NCBI Taxonomy" id="58343"/>
    <lineage>
        <taxon>Bacteria</taxon>
        <taxon>Bacillati</taxon>
        <taxon>Actinomycetota</taxon>
        <taxon>Actinomycetes</taxon>
        <taxon>Kitasatosporales</taxon>
        <taxon>Streptomycetaceae</taxon>
        <taxon>Streptomyces</taxon>
        <taxon>Streptomyces aurantiacus group</taxon>
    </lineage>
</organism>
<evidence type="ECO:0000313" key="3">
    <source>
        <dbReference type="Proteomes" id="UP001234216"/>
    </source>
</evidence>
<feature type="region of interest" description="Disordered" evidence="1">
    <location>
        <begin position="26"/>
        <end position="63"/>
    </location>
</feature>
<sequence length="63" mass="7038">MTDPLLCRTALRRRASPLLAAAHGWQGRLSHPTTPETPHRCTPVPLTTAHPTPRAIRVRRSPR</sequence>
<dbReference type="Proteomes" id="UP001234216">
    <property type="component" value="Unassembled WGS sequence"/>
</dbReference>
<reference evidence="2" key="1">
    <citation type="submission" date="2023-07" db="EMBL/GenBank/DDBJ databases">
        <title>Comparative genomics of wheat-associated soil bacteria to identify genetic determinants of phenazine resistance.</title>
        <authorList>
            <person name="Mouncey N."/>
        </authorList>
    </citation>
    <scope>NUCLEOTIDE SEQUENCE</scope>
    <source>
        <strain evidence="2">V4I22</strain>
    </source>
</reference>
<dbReference type="EMBL" id="JAUSZV010000005">
    <property type="protein sequence ID" value="MDQ0909891.1"/>
    <property type="molecule type" value="Genomic_DNA"/>
</dbReference>
<gene>
    <name evidence="2" type="ORF">QFZ22_005876</name>
</gene>
<accession>A0AAW8FIC3</accession>
<name>A0AAW8FIC3_9ACTN</name>
<evidence type="ECO:0000313" key="2">
    <source>
        <dbReference type="EMBL" id="MDQ0909891.1"/>
    </source>
</evidence>
<protein>
    <submittedName>
        <fullName evidence="2">Uncharacterized protein</fullName>
    </submittedName>
</protein>
<dbReference type="AlphaFoldDB" id="A0AAW8FIC3"/>
<proteinExistence type="predicted"/>